<dbReference type="EMBL" id="JABANM010006136">
    <property type="protein sequence ID" value="KAF4746410.1"/>
    <property type="molecule type" value="Genomic_DNA"/>
</dbReference>
<evidence type="ECO:0000313" key="2">
    <source>
        <dbReference type="Proteomes" id="UP000574390"/>
    </source>
</evidence>
<sequence>RIKLDPIRHFSFANDSSRYSRRKSSIVKSIAILAGVKGEQLTHRERFVKANNIEKYIISDAPHLFLEGHVCSGHFSLHIPLQVFPMGPSFDKGFGCWGNIVVTLASRYSSKADKDIIEADTEYCFFPCVL</sequence>
<dbReference type="Proteomes" id="UP000574390">
    <property type="component" value="Unassembled WGS sequence"/>
</dbReference>
<reference evidence="1 2" key="1">
    <citation type="submission" date="2020-04" db="EMBL/GenBank/DDBJ databases">
        <title>Perkinsus olseni comparative genomics.</title>
        <authorList>
            <person name="Bogema D.R."/>
        </authorList>
    </citation>
    <scope>NUCLEOTIDE SEQUENCE [LARGE SCALE GENOMIC DNA]</scope>
    <source>
        <strain evidence="1">ATCC PRA-205</strain>
    </source>
</reference>
<feature type="non-terminal residue" evidence="1">
    <location>
        <position position="1"/>
    </location>
</feature>
<name>A0A7J6TPY9_PEROL</name>
<evidence type="ECO:0000313" key="1">
    <source>
        <dbReference type="EMBL" id="KAF4746410.1"/>
    </source>
</evidence>
<comment type="caution">
    <text evidence="1">The sequence shown here is derived from an EMBL/GenBank/DDBJ whole genome shotgun (WGS) entry which is preliminary data.</text>
</comment>
<organism evidence="1 2">
    <name type="scientific">Perkinsus olseni</name>
    <name type="common">Perkinsus atlanticus</name>
    <dbReference type="NCBI Taxonomy" id="32597"/>
    <lineage>
        <taxon>Eukaryota</taxon>
        <taxon>Sar</taxon>
        <taxon>Alveolata</taxon>
        <taxon>Perkinsozoa</taxon>
        <taxon>Perkinsea</taxon>
        <taxon>Perkinsida</taxon>
        <taxon>Perkinsidae</taxon>
        <taxon>Perkinsus</taxon>
    </lineage>
</organism>
<gene>
    <name evidence="1" type="ORF">FOZ62_018397</name>
</gene>
<proteinExistence type="predicted"/>
<accession>A0A7J6TPY9</accession>
<dbReference type="AlphaFoldDB" id="A0A7J6TPY9"/>
<protein>
    <submittedName>
        <fullName evidence="1">Uncharacterized protein</fullName>
    </submittedName>
</protein>